<evidence type="ECO:0000313" key="11">
    <source>
        <dbReference type="Proteomes" id="UP001193748"/>
    </source>
</evidence>
<dbReference type="RefSeq" id="WP_173710547.1">
    <property type="nucleotide sequence ID" value="NZ_CP107022.1"/>
</dbReference>
<evidence type="ECO:0000256" key="9">
    <source>
        <dbReference type="ARBA" id="ARBA00023264"/>
    </source>
</evidence>
<dbReference type="EMBL" id="JABSWW010000001">
    <property type="protein sequence ID" value="NRT87804.1"/>
    <property type="molecule type" value="Genomic_DNA"/>
</dbReference>
<evidence type="ECO:0000313" key="10">
    <source>
        <dbReference type="EMBL" id="NRT87804.1"/>
    </source>
</evidence>
<dbReference type="CDD" id="cd08175">
    <property type="entry name" value="G1PDH"/>
    <property type="match status" value="1"/>
</dbReference>
<evidence type="ECO:0000256" key="7">
    <source>
        <dbReference type="ARBA" id="ARBA00023098"/>
    </source>
</evidence>
<accession>A0AAX0B038</accession>
<dbReference type="AlphaFoldDB" id="A0AAX0B038"/>
<dbReference type="Gene3D" id="3.40.50.1970">
    <property type="match status" value="1"/>
</dbReference>
<dbReference type="InterPro" id="IPR032837">
    <property type="entry name" value="G1PDH"/>
</dbReference>
<evidence type="ECO:0000256" key="8">
    <source>
        <dbReference type="ARBA" id="ARBA00023209"/>
    </source>
</evidence>
<dbReference type="InterPro" id="IPR016205">
    <property type="entry name" value="Glycerol_DH"/>
</dbReference>
<gene>
    <name evidence="10" type="ORF">B0H41_001483</name>
</gene>
<evidence type="ECO:0000256" key="6">
    <source>
        <dbReference type="ARBA" id="ARBA00023027"/>
    </source>
</evidence>
<keyword evidence="6" id="KW-0520">NAD</keyword>
<protein>
    <submittedName>
        <fullName evidence="10">Glycerol-1-phosphate dehydrogenase [NAD(P)+]</fullName>
        <ecNumber evidence="10">1.1.1.261</ecNumber>
    </submittedName>
</protein>
<evidence type="ECO:0000256" key="2">
    <source>
        <dbReference type="ARBA" id="ARBA00022516"/>
    </source>
</evidence>
<reference evidence="10" key="2">
    <citation type="journal article" date="2022" name="Nat. Biotechnol.">
        <title>Carbon-negative production of acetone and isopropanol by gas fermentation at industrial pilot scale.</title>
        <authorList>
            <person name="Liew F.E."/>
            <person name="Nogle R."/>
            <person name="Abdalla T."/>
            <person name="Rasor B.J."/>
            <person name="Canter C."/>
            <person name="Jensen R.O."/>
            <person name="Wang L."/>
            <person name="Strutz J."/>
            <person name="Chirania P."/>
            <person name="De Tissera S."/>
            <person name="Mueller A.P."/>
            <person name="Ruan Z."/>
            <person name="Gao A."/>
            <person name="Tran L."/>
            <person name="Engle N.L."/>
            <person name="Bromley J.C."/>
            <person name="Daniell J."/>
            <person name="Conrado R."/>
            <person name="Tschaplinski T.J."/>
            <person name="Giannone R.J."/>
            <person name="Hettich R.L."/>
            <person name="Karim A.S."/>
            <person name="Simpson S.D."/>
            <person name="Brown S.D."/>
            <person name="Leang C."/>
            <person name="Jewett M.C."/>
            <person name="Kopke M."/>
        </authorList>
    </citation>
    <scope>NUCLEOTIDE SEQUENCE</scope>
    <source>
        <strain evidence="10">DJ080</strain>
    </source>
</reference>
<dbReference type="EC" id="1.1.1.261" evidence="10"/>
<dbReference type="Pfam" id="PF13685">
    <property type="entry name" value="Fe-ADH_2"/>
    <property type="match status" value="1"/>
</dbReference>
<comment type="caution">
    <text evidence="10">The sequence shown here is derived from an EMBL/GenBank/DDBJ whole genome shotgun (WGS) entry which is preliminary data.</text>
</comment>
<dbReference type="Gene3D" id="1.20.1090.10">
    <property type="entry name" value="Dehydroquinate synthase-like - alpha domain"/>
    <property type="match status" value="1"/>
</dbReference>
<name>A0AAX0B038_CLOBE</name>
<reference evidence="10" key="1">
    <citation type="submission" date="2020-05" db="EMBL/GenBank/DDBJ databases">
        <authorList>
            <person name="Brown S."/>
            <person name="Huntemann M."/>
            <person name="Clum A."/>
            <person name="Spunde A."/>
            <person name="Palaniappan K."/>
            <person name="Ritter S."/>
            <person name="Mikhailova N."/>
            <person name="Chen I.-M."/>
            <person name="Stamatis D."/>
            <person name="Reddy T."/>
            <person name="O'Malley R."/>
            <person name="Daum C."/>
            <person name="Shapiro N."/>
            <person name="Ivanova N."/>
            <person name="Kyrpides N."/>
            <person name="Woyke T."/>
        </authorList>
    </citation>
    <scope>NUCLEOTIDE SEQUENCE</scope>
    <source>
        <strain evidence="10">DJ080</strain>
    </source>
</reference>
<evidence type="ECO:0000256" key="5">
    <source>
        <dbReference type="ARBA" id="ARBA00023002"/>
    </source>
</evidence>
<evidence type="ECO:0000256" key="1">
    <source>
        <dbReference type="ARBA" id="ARBA00022490"/>
    </source>
</evidence>
<keyword evidence="2" id="KW-0444">Lipid biosynthesis</keyword>
<dbReference type="PANTHER" id="PTHR43616">
    <property type="entry name" value="GLYCEROL DEHYDROGENASE"/>
    <property type="match status" value="1"/>
</dbReference>
<dbReference type="Proteomes" id="UP001193748">
    <property type="component" value="Unassembled WGS sequence"/>
</dbReference>
<evidence type="ECO:0000256" key="3">
    <source>
        <dbReference type="ARBA" id="ARBA00022723"/>
    </source>
</evidence>
<keyword evidence="3" id="KW-0479">Metal-binding</keyword>
<dbReference type="GO" id="GO:0046872">
    <property type="term" value="F:metal ion binding"/>
    <property type="evidence" value="ECO:0007669"/>
    <property type="project" value="UniProtKB-KW"/>
</dbReference>
<keyword evidence="7" id="KW-0443">Lipid metabolism</keyword>
<keyword evidence="1" id="KW-0963">Cytoplasm</keyword>
<dbReference type="GO" id="GO:0008654">
    <property type="term" value="P:phospholipid biosynthetic process"/>
    <property type="evidence" value="ECO:0007669"/>
    <property type="project" value="UniProtKB-KW"/>
</dbReference>
<proteinExistence type="predicted"/>
<keyword evidence="5 10" id="KW-0560">Oxidoreductase</keyword>
<dbReference type="PANTHER" id="PTHR43616:SF5">
    <property type="entry name" value="GLYCEROL DEHYDROGENASE 1"/>
    <property type="match status" value="1"/>
</dbReference>
<dbReference type="SUPFAM" id="SSF56796">
    <property type="entry name" value="Dehydroquinate synthase-like"/>
    <property type="match status" value="1"/>
</dbReference>
<organism evidence="10 11">
    <name type="scientific">Clostridium beijerinckii</name>
    <name type="common">Clostridium MP</name>
    <dbReference type="NCBI Taxonomy" id="1520"/>
    <lineage>
        <taxon>Bacteria</taxon>
        <taxon>Bacillati</taxon>
        <taxon>Bacillota</taxon>
        <taxon>Clostridia</taxon>
        <taxon>Eubacteriales</taxon>
        <taxon>Clostridiaceae</taxon>
        <taxon>Clostridium</taxon>
    </lineage>
</organism>
<evidence type="ECO:0000256" key="4">
    <source>
        <dbReference type="ARBA" id="ARBA00022857"/>
    </source>
</evidence>
<keyword evidence="9" id="KW-1208">Phospholipid metabolism</keyword>
<keyword evidence="8" id="KW-0594">Phospholipid biosynthesis</keyword>
<dbReference type="GO" id="GO:0050492">
    <property type="term" value="F:glycerol-1-phosphate dehydrogenase [NAD(P)+] activity"/>
    <property type="evidence" value="ECO:0007669"/>
    <property type="project" value="UniProtKB-EC"/>
</dbReference>
<sequence>MNEILTKTIEEMADMEFDCSCGKKHRIDIKHIYVGENVYNRILDVAKEILPKEILLVSDNNTYKALGKCVENELTESGYKINNIILVSDGDLIPDEKAIGRVLVEVNNETELIVAVGSGSINDICRIISAKTHIPYVIMGTAPSMDGYASTVSPLIIDGAKVTYPGTNPYAIIADSNIMKDAPFEMICAGFGDILGKYTALSDWRLSNTIHNEYFCDTTEKLVRNAMYKCFENIEGAVKREVKAIEYISEALILSGIAMTLSGNSRPASGAEHHLSHYWEIDKLSRKLEHPLHGNSVGVGTVISAWLYKKLNIEERFGIKTPVPEIIINLLNSIGAKSNPKTLGIEKELFHRSVIHALEIRPRYTILQYAKTENMLEEYANELTNLFYGE</sequence>
<keyword evidence="4" id="KW-0521">NADP</keyword>